<name>A0A6B3BUF6_9ACTN</name>
<dbReference type="InterPro" id="IPR058009">
    <property type="entry name" value="TTP_Phage_16"/>
</dbReference>
<dbReference type="AlphaFoldDB" id="A0A6B3BUF6"/>
<protein>
    <submittedName>
        <fullName evidence="1">Uncharacterized protein</fullName>
    </submittedName>
</protein>
<accession>A0A6B3BUF6</accession>
<proteinExistence type="predicted"/>
<dbReference type="RefSeq" id="WP_164316118.1">
    <property type="nucleotide sequence ID" value="NZ_JAAGLU010000015.1"/>
</dbReference>
<evidence type="ECO:0000313" key="1">
    <source>
        <dbReference type="EMBL" id="NEC87995.1"/>
    </source>
</evidence>
<comment type="caution">
    <text evidence="1">The sequence shown here is derived from an EMBL/GenBank/DDBJ whole genome shotgun (WGS) entry which is preliminary data.</text>
</comment>
<organism evidence="1">
    <name type="scientific">Streptomyces sp. SID12501</name>
    <dbReference type="NCBI Taxonomy" id="2706042"/>
    <lineage>
        <taxon>Bacteria</taxon>
        <taxon>Bacillati</taxon>
        <taxon>Actinomycetota</taxon>
        <taxon>Actinomycetes</taxon>
        <taxon>Kitasatosporales</taxon>
        <taxon>Streptomycetaceae</taxon>
        <taxon>Streptomyces</taxon>
    </lineage>
</organism>
<reference evidence="1" key="1">
    <citation type="submission" date="2020-01" db="EMBL/GenBank/DDBJ databases">
        <title>Insect and environment-associated Actinomycetes.</title>
        <authorList>
            <person name="Currrie C."/>
            <person name="Chevrette M."/>
            <person name="Carlson C."/>
            <person name="Stubbendieck R."/>
            <person name="Wendt-Pienkowski E."/>
        </authorList>
    </citation>
    <scope>NUCLEOTIDE SEQUENCE</scope>
    <source>
        <strain evidence="1">SID12501</strain>
    </source>
</reference>
<dbReference type="Pfam" id="PF25595">
    <property type="entry name" value="Phage_TTP_16"/>
    <property type="match status" value="1"/>
</dbReference>
<dbReference type="EMBL" id="JAAGLU010000015">
    <property type="protein sequence ID" value="NEC87995.1"/>
    <property type="molecule type" value="Genomic_DNA"/>
</dbReference>
<sequence>MAQQRFMRRGITKILWLKNIAAATRIPTRAEISAPNSTDLTEAMRRRSLPERVLQICDDTARRTEYDEAKRSAARAELLAGSDPDNAPLAARATAAAERYEAARKAFDTASISLRFRAPPRPVLEELIHAHPPTDQQAADGAAFNAETLLSFRSEGDAASST</sequence>
<gene>
    <name evidence="1" type="ORF">G3I71_19660</name>
</gene>